<dbReference type="KEGG" id="pkc:PKB_3631"/>
<dbReference type="PATRIC" id="fig|1301098.3.peg.3296"/>
<keyword evidence="3 5" id="KW-1133">Transmembrane helix</keyword>
<feature type="transmembrane region" description="Helical" evidence="5">
    <location>
        <begin position="88"/>
        <end position="106"/>
    </location>
</feature>
<feature type="transmembrane region" description="Helical" evidence="5">
    <location>
        <begin position="176"/>
        <end position="195"/>
    </location>
</feature>
<dbReference type="eggNOG" id="COG0477">
    <property type="taxonomic scope" value="Bacteria"/>
</dbReference>
<dbReference type="HOGENOM" id="CLU_001265_46_4_6"/>
<evidence type="ECO:0000256" key="2">
    <source>
        <dbReference type="ARBA" id="ARBA00022692"/>
    </source>
</evidence>
<feature type="transmembrane region" description="Helical" evidence="5">
    <location>
        <begin position="144"/>
        <end position="164"/>
    </location>
</feature>
<feature type="transmembrane region" description="Helical" evidence="5">
    <location>
        <begin position="56"/>
        <end position="76"/>
    </location>
</feature>
<sequence length="461" mass="48522">MRTINLASLTADAKFNRFHLSILLWCALIIVMDGYDLAVAGIALPSIMQAMSIEPAHAGLMVSSALFGMLFGNLLFGTLGERIGRPKAIAICVFLFSAFTAAAGLTNDPKTFALARFVAGLGIGGVMPNVIAQMTEYSPKRMRAMLVALMFSGYCVGGVLAAVLGKSLIEVHGWQSVFLLAAAPIVLIPFILRSMPESVPFLIRRKDARALQQLAAKIDPTYTPHQDDTFVGIGAEQAGATAPVRQLFQDGRTPSTVLFWLSCVMCLFMVYALSSWLTKLMASAGYSIGSALTFVIVMNLGGILGAIAGGWLADRLHIKYVLASMYLIAAGSLAMLGQEVSTSLRYVLIGLAGGTTIGTQIVGCAYVGQFYPNTIRATGLGWFLGVGRVGAIVAPIVIGALVGAELPLGLNFVAIGIPGLLAAILIFCIDHAKSASNEKEAAKESWATGRPAAGVVLGRDS</sequence>
<feature type="transmembrane region" description="Helical" evidence="5">
    <location>
        <begin position="20"/>
        <end position="44"/>
    </location>
</feature>
<dbReference type="PROSITE" id="PS50850">
    <property type="entry name" value="MFS"/>
    <property type="match status" value="1"/>
</dbReference>
<dbReference type="InterPro" id="IPR011701">
    <property type="entry name" value="MFS"/>
</dbReference>
<evidence type="ECO:0000256" key="1">
    <source>
        <dbReference type="ARBA" id="ARBA00004141"/>
    </source>
</evidence>
<evidence type="ECO:0000256" key="5">
    <source>
        <dbReference type="SAM" id="Phobius"/>
    </source>
</evidence>
<feature type="transmembrane region" description="Helical" evidence="5">
    <location>
        <begin position="344"/>
        <end position="368"/>
    </location>
</feature>
<accession>A0A024HJF0</accession>
<evidence type="ECO:0000313" key="9">
    <source>
        <dbReference type="Proteomes" id="UP000025241"/>
    </source>
</evidence>
<evidence type="ECO:0000256" key="3">
    <source>
        <dbReference type="ARBA" id="ARBA00022989"/>
    </source>
</evidence>
<dbReference type="EMBL" id="HG322950">
    <property type="protein sequence ID" value="CDF84972.1"/>
    <property type="molecule type" value="Genomic_DNA"/>
</dbReference>
<dbReference type="CDD" id="cd17365">
    <property type="entry name" value="MFS_PcaK_like"/>
    <property type="match status" value="1"/>
</dbReference>
<dbReference type="InterPro" id="IPR020846">
    <property type="entry name" value="MFS_dom"/>
</dbReference>
<reference evidence="7 9" key="2">
    <citation type="submission" date="2014-05" db="EMBL/GenBank/DDBJ databases">
        <title>Genome sequence of the 3-chlorobenzoate degrading bacterium Pseudomonas knackmussii B13 shows multiple evidence for horizontal gene transfer.</title>
        <authorList>
            <person name="Miyazaki R."/>
            <person name="Bertelli C."/>
            <person name="Falquet L."/>
            <person name="Robinson-Rechavi M."/>
            <person name="Gharib W."/>
            <person name="Roy S."/>
            <person name="Van der Meer J.R."/>
        </authorList>
    </citation>
    <scope>NUCLEOTIDE SEQUENCE [LARGE SCALE GENOMIC DNA]</scope>
    <source>
        <strain evidence="7 9">B13</strain>
    </source>
</reference>
<dbReference type="Proteomes" id="UP000025241">
    <property type="component" value="Chromosome I"/>
</dbReference>
<keyword evidence="2 5" id="KW-0812">Transmembrane</keyword>
<comment type="subcellular location">
    <subcellularLocation>
        <location evidence="1">Membrane</location>
        <topology evidence="1">Multi-pass membrane protein</topology>
    </subcellularLocation>
</comment>
<name>A0A024HJF0_PSEKB</name>
<feature type="domain" description="Major facilitator superfamily (MFS) profile" evidence="6">
    <location>
        <begin position="22"/>
        <end position="434"/>
    </location>
</feature>
<dbReference type="PANTHER" id="PTHR23508:SF10">
    <property type="entry name" value="CARBOXYLIC ACID TRANSPORTER PROTEIN HOMOLOG"/>
    <property type="match status" value="1"/>
</dbReference>
<dbReference type="RefSeq" id="WP_011489370.1">
    <property type="nucleotide sequence ID" value="NZ_HG322950.1"/>
</dbReference>
<dbReference type="Pfam" id="PF07690">
    <property type="entry name" value="MFS_1"/>
    <property type="match status" value="1"/>
</dbReference>
<dbReference type="GO" id="GO:0046943">
    <property type="term" value="F:carboxylic acid transmembrane transporter activity"/>
    <property type="evidence" value="ECO:0007669"/>
    <property type="project" value="TreeGrafter"/>
</dbReference>
<reference evidence="7 9" key="1">
    <citation type="submission" date="2013-03" db="EMBL/GenBank/DDBJ databases">
        <authorList>
            <person name="Linke B."/>
        </authorList>
    </citation>
    <scope>NUCLEOTIDE SEQUENCE [LARGE SCALE GENOMIC DNA]</scope>
    <source>
        <strain evidence="7 9">B13</strain>
    </source>
</reference>
<evidence type="ECO:0000256" key="4">
    <source>
        <dbReference type="ARBA" id="ARBA00023136"/>
    </source>
</evidence>
<gene>
    <name evidence="7" type="primary">benk1</name>
    <name evidence="8" type="synonym">benk3</name>
    <name evidence="7" type="ORF">PKB_3282</name>
    <name evidence="8" type="ORF">PKB_3631</name>
</gene>
<feature type="transmembrane region" description="Helical" evidence="5">
    <location>
        <begin position="112"/>
        <end position="132"/>
    </location>
</feature>
<dbReference type="Gene3D" id="1.20.1250.20">
    <property type="entry name" value="MFS general substrate transporter like domains"/>
    <property type="match status" value="1"/>
</dbReference>
<dbReference type="AlphaFoldDB" id="A0A024HJF0"/>
<dbReference type="KEGG" id="pkc:PKB_3282"/>
<evidence type="ECO:0000313" key="7">
    <source>
        <dbReference type="EMBL" id="CDF84627.1"/>
    </source>
</evidence>
<feature type="transmembrane region" description="Helical" evidence="5">
    <location>
        <begin position="380"/>
        <end position="402"/>
    </location>
</feature>
<dbReference type="PANTHER" id="PTHR23508">
    <property type="entry name" value="CARBOXYLIC ACID TRANSPORTER PROTEIN HOMOLOG"/>
    <property type="match status" value="1"/>
</dbReference>
<protein>
    <submittedName>
        <fullName evidence="7">Benzoate transport protein</fullName>
    </submittedName>
</protein>
<organism evidence="7 9">
    <name type="scientific">Pseudomonas knackmussii (strain DSM 6978 / CCUG 54928 / LMG 23759 / B13)</name>
    <dbReference type="NCBI Taxonomy" id="1301098"/>
    <lineage>
        <taxon>Bacteria</taxon>
        <taxon>Pseudomonadati</taxon>
        <taxon>Pseudomonadota</taxon>
        <taxon>Gammaproteobacteria</taxon>
        <taxon>Pseudomonadales</taxon>
        <taxon>Pseudomonadaceae</taxon>
        <taxon>Pseudomonas</taxon>
    </lineage>
</organism>
<dbReference type="InterPro" id="IPR036259">
    <property type="entry name" value="MFS_trans_sf"/>
</dbReference>
<keyword evidence="9" id="KW-1185">Reference proteome</keyword>
<proteinExistence type="predicted"/>
<dbReference type="EMBL" id="HG322950">
    <property type="protein sequence ID" value="CDF84627.1"/>
    <property type="molecule type" value="Genomic_DNA"/>
</dbReference>
<keyword evidence="4 5" id="KW-0472">Membrane</keyword>
<dbReference type="OrthoDB" id="7066727at2"/>
<dbReference type="GO" id="GO:0005886">
    <property type="term" value="C:plasma membrane"/>
    <property type="evidence" value="ECO:0007669"/>
    <property type="project" value="TreeGrafter"/>
</dbReference>
<evidence type="ECO:0000313" key="8">
    <source>
        <dbReference type="EMBL" id="CDF84972.1"/>
    </source>
</evidence>
<feature type="transmembrane region" description="Helical" evidence="5">
    <location>
        <begin position="288"/>
        <end position="313"/>
    </location>
</feature>
<dbReference type="SUPFAM" id="SSF103473">
    <property type="entry name" value="MFS general substrate transporter"/>
    <property type="match status" value="1"/>
</dbReference>
<evidence type="ECO:0000259" key="6">
    <source>
        <dbReference type="PROSITE" id="PS50850"/>
    </source>
</evidence>
<feature type="transmembrane region" description="Helical" evidence="5">
    <location>
        <begin position="320"/>
        <end position="338"/>
    </location>
</feature>
<feature type="transmembrane region" description="Helical" evidence="5">
    <location>
        <begin position="257"/>
        <end position="276"/>
    </location>
</feature>
<dbReference type="STRING" id="1301098.PKB_3282"/>
<feature type="transmembrane region" description="Helical" evidence="5">
    <location>
        <begin position="408"/>
        <end position="429"/>
    </location>
</feature>